<dbReference type="AlphaFoldDB" id="A0A2S1QXQ8"/>
<feature type="region of interest" description="Disordered" evidence="1">
    <location>
        <begin position="1"/>
        <end position="32"/>
    </location>
</feature>
<proteinExistence type="predicted"/>
<evidence type="ECO:0000313" key="3">
    <source>
        <dbReference type="Proteomes" id="UP000244929"/>
    </source>
</evidence>
<protein>
    <submittedName>
        <fullName evidence="2">Uncharacterized protein</fullName>
    </submittedName>
</protein>
<dbReference type="OrthoDB" id="1367000at2"/>
<feature type="compositionally biased region" description="Basic and acidic residues" evidence="1">
    <location>
        <begin position="55"/>
        <end position="82"/>
    </location>
</feature>
<feature type="compositionally biased region" description="Basic and acidic residues" evidence="1">
    <location>
        <begin position="1"/>
        <end position="23"/>
    </location>
</feature>
<dbReference type="EMBL" id="CP029186">
    <property type="protein sequence ID" value="AWH85173.1"/>
    <property type="molecule type" value="Genomic_DNA"/>
</dbReference>
<evidence type="ECO:0000313" key="2">
    <source>
        <dbReference type="EMBL" id="AWH85173.1"/>
    </source>
</evidence>
<organism evidence="2 3">
    <name type="scientific">Flavobacterium album</name>
    <dbReference type="NCBI Taxonomy" id="2175091"/>
    <lineage>
        <taxon>Bacteria</taxon>
        <taxon>Pseudomonadati</taxon>
        <taxon>Bacteroidota</taxon>
        <taxon>Flavobacteriia</taxon>
        <taxon>Flavobacteriales</taxon>
        <taxon>Flavobacteriaceae</taxon>
        <taxon>Flavobacterium</taxon>
    </lineage>
</organism>
<accession>A0A2S1QXQ8</accession>
<sequence>MENNANDRNRPDNERLNEIKNMKPDTTLPYEDPAVLNPEELATFPKRSKIASAGEVEKESEDHLVNRRSPVREGRNIIRTDNDPNNEGFL</sequence>
<dbReference type="KEGG" id="falb:HYN59_08570"/>
<gene>
    <name evidence="2" type="ORF">HYN59_08570</name>
</gene>
<dbReference type="RefSeq" id="WP_108777877.1">
    <property type="nucleotide sequence ID" value="NZ_CP029186.1"/>
</dbReference>
<reference evidence="2 3" key="1">
    <citation type="submission" date="2018-04" db="EMBL/GenBank/DDBJ databases">
        <title>Genome sequencing of Flavobacterium sp. HYN0059.</title>
        <authorList>
            <person name="Yi H."/>
            <person name="Baek C."/>
        </authorList>
    </citation>
    <scope>NUCLEOTIDE SEQUENCE [LARGE SCALE GENOMIC DNA]</scope>
    <source>
        <strain evidence="2 3">HYN0059</strain>
    </source>
</reference>
<evidence type="ECO:0000256" key="1">
    <source>
        <dbReference type="SAM" id="MobiDB-lite"/>
    </source>
</evidence>
<feature type="region of interest" description="Disordered" evidence="1">
    <location>
        <begin position="52"/>
        <end position="90"/>
    </location>
</feature>
<dbReference type="Proteomes" id="UP000244929">
    <property type="component" value="Chromosome"/>
</dbReference>
<keyword evidence="3" id="KW-1185">Reference proteome</keyword>
<name>A0A2S1QXQ8_9FLAO</name>